<reference evidence="3" key="1">
    <citation type="journal article" date="2019" name="Int. J. Syst. Evol. Microbiol.">
        <title>The Global Catalogue of Microorganisms (GCM) 10K type strain sequencing project: providing services to taxonomists for standard genome sequencing and annotation.</title>
        <authorList>
            <consortium name="The Broad Institute Genomics Platform"/>
            <consortium name="The Broad Institute Genome Sequencing Center for Infectious Disease"/>
            <person name="Wu L."/>
            <person name="Ma J."/>
        </authorList>
    </citation>
    <scope>NUCLEOTIDE SEQUENCE [LARGE SCALE GENOMIC DNA]</scope>
    <source>
        <strain evidence="3">2902at01</strain>
    </source>
</reference>
<keyword evidence="1" id="KW-0732">Signal</keyword>
<evidence type="ECO:0000313" key="3">
    <source>
        <dbReference type="Proteomes" id="UP001595868"/>
    </source>
</evidence>
<protein>
    <submittedName>
        <fullName evidence="2">Uncharacterized protein</fullName>
    </submittedName>
</protein>
<proteinExistence type="predicted"/>
<feature type="chain" id="PRO_5045730959" evidence="1">
    <location>
        <begin position="20"/>
        <end position="87"/>
    </location>
</feature>
<evidence type="ECO:0000256" key="1">
    <source>
        <dbReference type="SAM" id="SignalP"/>
    </source>
</evidence>
<keyword evidence="3" id="KW-1185">Reference proteome</keyword>
<organism evidence="2 3">
    <name type="scientific">Micromonospora zhanjiangensis</name>
    <dbReference type="NCBI Taxonomy" id="1522057"/>
    <lineage>
        <taxon>Bacteria</taxon>
        <taxon>Bacillati</taxon>
        <taxon>Actinomycetota</taxon>
        <taxon>Actinomycetes</taxon>
        <taxon>Micromonosporales</taxon>
        <taxon>Micromonosporaceae</taxon>
        <taxon>Micromonospora</taxon>
    </lineage>
</organism>
<evidence type="ECO:0000313" key="2">
    <source>
        <dbReference type="EMBL" id="MFC4105602.1"/>
    </source>
</evidence>
<accession>A0ABV8KI65</accession>
<name>A0ABV8KI65_9ACTN</name>
<gene>
    <name evidence="2" type="ORF">ACFOX0_06580</name>
</gene>
<sequence>MIRRSRLAAAVLLFAAAVAGPLVVNASAAASTDAPPVAVAEYDLGDRAFTDRATATLRFRRASGVGTVSGRRMWVGAHGRATAGEPA</sequence>
<comment type="caution">
    <text evidence="2">The sequence shown here is derived from an EMBL/GenBank/DDBJ whole genome shotgun (WGS) entry which is preliminary data.</text>
</comment>
<dbReference type="EMBL" id="JBHSBN010000003">
    <property type="protein sequence ID" value="MFC4105602.1"/>
    <property type="molecule type" value="Genomic_DNA"/>
</dbReference>
<dbReference type="RefSeq" id="WP_377542756.1">
    <property type="nucleotide sequence ID" value="NZ_JBHSBN010000003.1"/>
</dbReference>
<dbReference type="Proteomes" id="UP001595868">
    <property type="component" value="Unassembled WGS sequence"/>
</dbReference>
<feature type="signal peptide" evidence="1">
    <location>
        <begin position="1"/>
        <end position="19"/>
    </location>
</feature>